<keyword evidence="1" id="KW-1133">Transmembrane helix</keyword>
<evidence type="ECO:0000313" key="3">
    <source>
        <dbReference type="Proteomes" id="UP001303046"/>
    </source>
</evidence>
<protein>
    <recommendedName>
        <fullName evidence="4">Phlebovirus glycoprotein G2 fusion domain-containing protein</fullName>
    </recommendedName>
</protein>
<dbReference type="EMBL" id="JAVFWL010000004">
    <property type="protein sequence ID" value="KAK6749876.1"/>
    <property type="molecule type" value="Genomic_DNA"/>
</dbReference>
<keyword evidence="3" id="KW-1185">Reference proteome</keyword>
<gene>
    <name evidence="2" type="primary">Necator_chrIV.g15390</name>
    <name evidence="2" type="ORF">RB195_002095</name>
</gene>
<comment type="caution">
    <text evidence="2">The sequence shown here is derived from an EMBL/GenBank/DDBJ whole genome shotgun (WGS) entry which is preliminary data.</text>
</comment>
<proteinExistence type="predicted"/>
<evidence type="ECO:0000313" key="2">
    <source>
        <dbReference type="EMBL" id="KAK6749876.1"/>
    </source>
</evidence>
<reference evidence="2 3" key="1">
    <citation type="submission" date="2023-08" db="EMBL/GenBank/DDBJ databases">
        <title>A Necator americanus chromosomal reference genome.</title>
        <authorList>
            <person name="Ilik V."/>
            <person name="Petrzelkova K.J."/>
            <person name="Pardy F."/>
            <person name="Fuh T."/>
            <person name="Niatou-Singa F.S."/>
            <person name="Gouil Q."/>
            <person name="Baker L."/>
            <person name="Ritchie M.E."/>
            <person name="Jex A.R."/>
            <person name="Gazzola D."/>
            <person name="Li H."/>
            <person name="Toshio Fujiwara R."/>
            <person name="Zhan B."/>
            <person name="Aroian R.V."/>
            <person name="Pafco B."/>
            <person name="Schwarz E.M."/>
        </authorList>
    </citation>
    <scope>NUCLEOTIDE SEQUENCE [LARGE SCALE GENOMIC DNA]</scope>
    <source>
        <strain evidence="2 3">Aroian</strain>
        <tissue evidence="2">Whole animal</tissue>
    </source>
</reference>
<organism evidence="2 3">
    <name type="scientific">Necator americanus</name>
    <name type="common">Human hookworm</name>
    <dbReference type="NCBI Taxonomy" id="51031"/>
    <lineage>
        <taxon>Eukaryota</taxon>
        <taxon>Metazoa</taxon>
        <taxon>Ecdysozoa</taxon>
        <taxon>Nematoda</taxon>
        <taxon>Chromadorea</taxon>
        <taxon>Rhabditida</taxon>
        <taxon>Rhabditina</taxon>
        <taxon>Rhabditomorpha</taxon>
        <taxon>Strongyloidea</taxon>
        <taxon>Ancylostomatidae</taxon>
        <taxon>Bunostominae</taxon>
        <taxon>Necator</taxon>
    </lineage>
</organism>
<name>A0ABR1DK82_NECAM</name>
<dbReference type="Proteomes" id="UP001303046">
    <property type="component" value="Unassembled WGS sequence"/>
</dbReference>
<feature type="transmembrane region" description="Helical" evidence="1">
    <location>
        <begin position="107"/>
        <end position="131"/>
    </location>
</feature>
<evidence type="ECO:0000256" key="1">
    <source>
        <dbReference type="SAM" id="Phobius"/>
    </source>
</evidence>
<sequence>MLDVSTISPTFTERVPKIACVKGKINISPPNGSFQLCFDYHCRTFSEVTKNLTYVLLISPHNDQVKVALTTLDNHSMEKLETTCNRPDFCNRHHFLSKALLGNPHCWPAGAIGTLAVVVYISAVILTILFWSMYKPRHANKAVLLEQPPMVTTRHNRSNSPKAFVPAALPLCWSNCNMPNFNCRSHKCECISTRLHAALIEPHLQ</sequence>
<accession>A0ABR1DK82</accession>
<evidence type="ECO:0008006" key="4">
    <source>
        <dbReference type="Google" id="ProtNLM"/>
    </source>
</evidence>
<keyword evidence="1" id="KW-0472">Membrane</keyword>
<keyword evidence="1" id="KW-0812">Transmembrane</keyword>